<sequence length="451" mass="48761">MGLSRVDSRARDRNRRRRRLRRLALLNIGMLFAIAALVYGIASGHWLHGREDSSGTPNPPLTADEGPASEPDGSSPQDEGTASAEGGEDKGANNATDAGTGADDAGDGNDVTPAPSEEAEPEPAEEPVRLAFVGDILLASSVEKLMRREGFDYPYAKALPYLQEPDLTIGNLENPITTRGTPAENKKYVFKGSPELLPSLREAGIDFVSLANNHTLDQGVEGLLDTIDHLNETNLKHAGAGRNDEEAFKPAVFDVRGMSIAIFSLSRVVPEVSWKADKNHPGVAETYDPRRAVEAIERARESHDLIIVYAHWGEELSRKPRDIEKQLARAYIDAGADLVVGSHPHVLQGFEHYNGRWIAYSLGNFIFNVTKNEDTRDTGVLNAVCTKGGGCELQFVPMRAIEPSRPEPLEGEARQAMLDQLERISFGVTVGEDGTLRPAAEAEDAGAAGAA</sequence>
<dbReference type="InterPro" id="IPR029052">
    <property type="entry name" value="Metallo-depent_PP-like"/>
</dbReference>
<keyword evidence="3" id="KW-0472">Membrane</keyword>
<evidence type="ECO:0000256" key="1">
    <source>
        <dbReference type="ARBA" id="ARBA00005662"/>
    </source>
</evidence>
<evidence type="ECO:0000313" key="5">
    <source>
        <dbReference type="EMBL" id="CAG5088251.1"/>
    </source>
</evidence>
<dbReference type="RefSeq" id="WP_213484759.1">
    <property type="nucleotide sequence ID" value="NZ_CAJRAY010000056.1"/>
</dbReference>
<dbReference type="InterPro" id="IPR052169">
    <property type="entry name" value="CW_Biosynth-Accessory"/>
</dbReference>
<feature type="region of interest" description="Disordered" evidence="2">
    <location>
        <begin position="50"/>
        <end position="128"/>
    </location>
</feature>
<dbReference type="SUPFAM" id="SSF56300">
    <property type="entry name" value="Metallo-dependent phosphatases"/>
    <property type="match status" value="1"/>
</dbReference>
<keyword evidence="6" id="KW-1185">Reference proteome</keyword>
<comment type="caution">
    <text evidence="5">The sequence shown here is derived from an EMBL/GenBank/DDBJ whole genome shotgun (WGS) entry which is preliminary data.</text>
</comment>
<dbReference type="Proteomes" id="UP000681526">
    <property type="component" value="Unassembled WGS sequence"/>
</dbReference>
<evidence type="ECO:0000256" key="2">
    <source>
        <dbReference type="SAM" id="MobiDB-lite"/>
    </source>
</evidence>
<protein>
    <submittedName>
        <fullName evidence="5">PGA biosynthesis protein CapA</fullName>
    </submittedName>
</protein>
<comment type="similarity">
    <text evidence="1">Belongs to the CapA family.</text>
</comment>
<gene>
    <name evidence="5" type="primary">txxe 2300-capA</name>
    <name evidence="5" type="ORF">TXXE_11700</name>
</gene>
<dbReference type="SMART" id="SM00854">
    <property type="entry name" value="PGA_cap"/>
    <property type="match status" value="1"/>
</dbReference>
<proteinExistence type="inferred from homology"/>
<feature type="compositionally biased region" description="Low complexity" evidence="2">
    <location>
        <begin position="92"/>
        <end position="116"/>
    </location>
</feature>
<dbReference type="Pfam" id="PF09587">
    <property type="entry name" value="PGA_cap"/>
    <property type="match status" value="1"/>
</dbReference>
<name>A0ABM8V548_THEXY</name>
<feature type="domain" description="Capsule synthesis protein CapA" evidence="4">
    <location>
        <begin position="129"/>
        <end position="369"/>
    </location>
</feature>
<accession>A0ABM8V548</accession>
<dbReference type="Gene3D" id="3.60.21.10">
    <property type="match status" value="1"/>
</dbReference>
<dbReference type="PANTHER" id="PTHR33393:SF13">
    <property type="entry name" value="PGA BIOSYNTHESIS PROTEIN CAPA"/>
    <property type="match status" value="1"/>
</dbReference>
<dbReference type="InterPro" id="IPR019079">
    <property type="entry name" value="Capsule_synth_CapA"/>
</dbReference>
<feature type="transmembrane region" description="Helical" evidence="3">
    <location>
        <begin position="20"/>
        <end position="42"/>
    </location>
</feature>
<dbReference type="EMBL" id="CAJRAY010000056">
    <property type="protein sequence ID" value="CAG5088251.1"/>
    <property type="molecule type" value="Genomic_DNA"/>
</dbReference>
<reference evidence="5 6" key="1">
    <citation type="submission" date="2021-04" db="EMBL/GenBank/DDBJ databases">
        <authorList>
            <person name="Rakotoarivonina H."/>
        </authorList>
    </citation>
    <scope>NUCLEOTIDE SEQUENCE [LARGE SCALE GENOMIC DNA]</scope>
    <source>
        <strain evidence="5 6">XE</strain>
    </source>
</reference>
<evidence type="ECO:0000256" key="3">
    <source>
        <dbReference type="SAM" id="Phobius"/>
    </source>
</evidence>
<dbReference type="PANTHER" id="PTHR33393">
    <property type="entry name" value="POLYGLUTAMINE SYNTHESIS ACCESSORY PROTEIN RV0574C-RELATED"/>
    <property type="match status" value="1"/>
</dbReference>
<evidence type="ECO:0000259" key="4">
    <source>
        <dbReference type="SMART" id="SM00854"/>
    </source>
</evidence>
<keyword evidence="3" id="KW-1133">Transmembrane helix</keyword>
<evidence type="ECO:0000313" key="6">
    <source>
        <dbReference type="Proteomes" id="UP000681526"/>
    </source>
</evidence>
<organism evidence="5 6">
    <name type="scientific">Thermobacillus xylanilyticus</name>
    <dbReference type="NCBI Taxonomy" id="76633"/>
    <lineage>
        <taxon>Bacteria</taxon>
        <taxon>Bacillati</taxon>
        <taxon>Bacillota</taxon>
        <taxon>Bacilli</taxon>
        <taxon>Bacillales</taxon>
        <taxon>Paenibacillaceae</taxon>
        <taxon>Thermobacillus</taxon>
    </lineage>
</organism>
<dbReference type="CDD" id="cd07381">
    <property type="entry name" value="MPP_CapA"/>
    <property type="match status" value="1"/>
</dbReference>
<keyword evidence="3" id="KW-0812">Transmembrane</keyword>